<dbReference type="OrthoDB" id="1725439at2"/>
<sequence length="86" mass="10202">MSVPKEEIHRMIDDLPENKINQVKQYLKKLLEKKSIDEQWSEVLANPVYDDEPLTEEDMVAVKEALQDISEGRVESWEEFKRNNKI</sequence>
<dbReference type="RefSeq" id="WP_015757969.1">
    <property type="nucleotide sequence ID" value="NC_013216.1"/>
</dbReference>
<name>C8W0L3_DESAS</name>
<dbReference type="AlphaFoldDB" id="C8W0L3"/>
<dbReference type="Proteomes" id="UP000002217">
    <property type="component" value="Chromosome"/>
</dbReference>
<dbReference type="HOGENOM" id="CLU_2492728_0_0_9"/>
<keyword evidence="2" id="KW-1185">Reference proteome</keyword>
<evidence type="ECO:0000313" key="2">
    <source>
        <dbReference type="Proteomes" id="UP000002217"/>
    </source>
</evidence>
<dbReference type="EMBL" id="CP001720">
    <property type="protein sequence ID" value="ACV63268.1"/>
    <property type="molecule type" value="Genomic_DNA"/>
</dbReference>
<dbReference type="eggNOG" id="ENOG502ZI85">
    <property type="taxonomic scope" value="Bacteria"/>
</dbReference>
<dbReference type="KEGG" id="dae:Dtox_2459"/>
<proteinExistence type="predicted"/>
<evidence type="ECO:0000313" key="1">
    <source>
        <dbReference type="EMBL" id="ACV63268.1"/>
    </source>
</evidence>
<reference evidence="1 2" key="1">
    <citation type="journal article" date="2009" name="Stand. Genomic Sci.">
        <title>Complete genome sequence of Desulfotomaculum acetoxidans type strain (5575).</title>
        <authorList>
            <person name="Spring S."/>
            <person name="Lapidus A."/>
            <person name="Schroder M."/>
            <person name="Gleim D."/>
            <person name="Sims D."/>
            <person name="Meincke L."/>
            <person name="Glavina Del Rio T."/>
            <person name="Tice H."/>
            <person name="Copeland A."/>
            <person name="Cheng J.F."/>
            <person name="Lucas S."/>
            <person name="Chen F."/>
            <person name="Nolan M."/>
            <person name="Bruce D."/>
            <person name="Goodwin L."/>
            <person name="Pitluck S."/>
            <person name="Ivanova N."/>
            <person name="Mavromatis K."/>
            <person name="Mikhailova N."/>
            <person name="Pati A."/>
            <person name="Chen A."/>
            <person name="Palaniappan K."/>
            <person name="Land M."/>
            <person name="Hauser L."/>
            <person name="Chang Y.J."/>
            <person name="Jeffries C.D."/>
            <person name="Chain P."/>
            <person name="Saunders E."/>
            <person name="Brettin T."/>
            <person name="Detter J.C."/>
            <person name="Goker M."/>
            <person name="Bristow J."/>
            <person name="Eisen J.A."/>
            <person name="Markowitz V."/>
            <person name="Hugenholtz P."/>
            <person name="Kyrpides N.C."/>
            <person name="Klenk H.P."/>
            <person name="Han C."/>
        </authorList>
    </citation>
    <scope>NUCLEOTIDE SEQUENCE [LARGE SCALE GENOMIC DNA]</scope>
    <source>
        <strain evidence="2">ATCC 49208 / DSM 771 / VKM B-1644</strain>
    </source>
</reference>
<gene>
    <name evidence="1" type="ordered locus">Dtox_2459</name>
</gene>
<accession>C8W0L3</accession>
<dbReference type="STRING" id="485916.Dtox_2459"/>
<organism evidence="1 2">
    <name type="scientific">Desulfofarcimen acetoxidans (strain ATCC 49208 / DSM 771 / KCTC 5769 / VKM B-1644 / 5575)</name>
    <name type="common">Desulfotomaculum acetoxidans</name>
    <dbReference type="NCBI Taxonomy" id="485916"/>
    <lineage>
        <taxon>Bacteria</taxon>
        <taxon>Bacillati</taxon>
        <taxon>Bacillota</taxon>
        <taxon>Clostridia</taxon>
        <taxon>Eubacteriales</taxon>
        <taxon>Peptococcaceae</taxon>
        <taxon>Desulfofarcimen</taxon>
    </lineage>
</organism>
<protein>
    <submittedName>
        <fullName evidence="1">Uncharacterized protein</fullName>
    </submittedName>
</protein>